<dbReference type="AlphaFoldDB" id="A0A413JVA1"/>
<evidence type="ECO:0000256" key="1">
    <source>
        <dbReference type="SAM" id="SignalP"/>
    </source>
</evidence>
<dbReference type="SUPFAM" id="SSF63829">
    <property type="entry name" value="Calcium-dependent phosphotriesterase"/>
    <property type="match status" value="1"/>
</dbReference>
<comment type="caution">
    <text evidence="2">The sequence shown here is derived from an EMBL/GenBank/DDBJ whole genome shotgun (WGS) entry which is preliminary data.</text>
</comment>
<keyword evidence="1" id="KW-0732">Signal</keyword>
<evidence type="ECO:0000313" key="3">
    <source>
        <dbReference type="Proteomes" id="UP000284614"/>
    </source>
</evidence>
<name>A0A413JVA1_BACFG</name>
<feature type="signal peptide" evidence="1">
    <location>
        <begin position="1"/>
        <end position="24"/>
    </location>
</feature>
<dbReference type="Pfam" id="PF17170">
    <property type="entry name" value="DUF5128"/>
    <property type="match status" value="1"/>
</dbReference>
<evidence type="ECO:0000313" key="2">
    <source>
        <dbReference type="EMBL" id="RGY66431.1"/>
    </source>
</evidence>
<proteinExistence type="predicted"/>
<sequence>MMKKKELNLLFCLLLLFSCSSSQKKEEEDGSRAIYKEISYPLTVNLKACMDTPLDNIKLSSFVENICYVPLQADEDTYLNGLLGIDFDEESSCFLISDIHNVFVVDTLGRYISKIGRIGQGPGEYKQIANMTVNMVDKHIYINTCYKHNVITYDYNGKVINESPSNVDMFTGYIFYYDHALWGVGSAYTSRAMRVKGKRRFYGYALLDSLCKRTSLQTACPMDKIGEMEGLEAFLTPPCVSICGKIILLAQNNGAPSDTIYTIQNKKFVPRYLLNYGSHRPDITKIWSKDRDNAKYNSYLTMSPAYETDRFFFIENLFRNKYYIVVYDKYTEKNFSIPMYSLGKEGQHWVKGLENDIDGGFPFYPQSVSSDGTYWLTYMKVPDMKELLTEEYFVAHSNILDKKKQDELKAIIAKADEEANPILVLLKLKK</sequence>
<gene>
    <name evidence="2" type="ORF">DXA27_17770</name>
</gene>
<dbReference type="EMBL" id="QSDG01000018">
    <property type="protein sequence ID" value="RGY66431.1"/>
    <property type="molecule type" value="Genomic_DNA"/>
</dbReference>
<accession>A0A413JVA1</accession>
<dbReference type="Proteomes" id="UP000284614">
    <property type="component" value="Unassembled WGS sequence"/>
</dbReference>
<organism evidence="2 3">
    <name type="scientific">Bacteroides fragilis</name>
    <dbReference type="NCBI Taxonomy" id="817"/>
    <lineage>
        <taxon>Bacteria</taxon>
        <taxon>Pseudomonadati</taxon>
        <taxon>Bacteroidota</taxon>
        <taxon>Bacteroidia</taxon>
        <taxon>Bacteroidales</taxon>
        <taxon>Bacteroidaceae</taxon>
        <taxon>Bacteroides</taxon>
    </lineage>
</organism>
<protein>
    <submittedName>
        <fullName evidence="2">6-bladed beta-propeller</fullName>
    </submittedName>
</protein>
<dbReference type="PROSITE" id="PS51257">
    <property type="entry name" value="PROKAR_LIPOPROTEIN"/>
    <property type="match status" value="1"/>
</dbReference>
<reference evidence="2 3" key="1">
    <citation type="submission" date="2018-08" db="EMBL/GenBank/DDBJ databases">
        <title>A genome reference for cultivated species of the human gut microbiota.</title>
        <authorList>
            <person name="Zou Y."/>
            <person name="Xue W."/>
            <person name="Luo G."/>
        </authorList>
    </citation>
    <scope>NUCLEOTIDE SEQUENCE [LARGE SCALE GENOMIC DNA]</scope>
    <source>
        <strain evidence="2 3">OF01-1</strain>
    </source>
</reference>
<feature type="chain" id="PRO_5019512396" evidence="1">
    <location>
        <begin position="25"/>
        <end position="430"/>
    </location>
</feature>